<accession>A0A543BBQ1</accession>
<dbReference type="EMBL" id="VFOX01000002">
    <property type="protein sequence ID" value="TQL82257.1"/>
    <property type="molecule type" value="Genomic_DNA"/>
</dbReference>
<evidence type="ECO:0000313" key="4">
    <source>
        <dbReference type="Proteomes" id="UP000317209"/>
    </source>
</evidence>
<evidence type="ECO:0000256" key="1">
    <source>
        <dbReference type="SAM" id="MobiDB-lite"/>
    </source>
</evidence>
<name>A0A543BBQ1_9MICO</name>
<feature type="region of interest" description="Disordered" evidence="1">
    <location>
        <begin position="308"/>
        <end position="331"/>
    </location>
</feature>
<dbReference type="PANTHER" id="PTHR43264">
    <property type="match status" value="1"/>
</dbReference>
<feature type="domain" description="Inosine/uridine-preferring nucleoside hydrolase" evidence="2">
    <location>
        <begin position="11"/>
        <end position="254"/>
    </location>
</feature>
<evidence type="ECO:0000259" key="2">
    <source>
        <dbReference type="Pfam" id="PF01156"/>
    </source>
</evidence>
<keyword evidence="3" id="KW-0378">Hydrolase</keyword>
<dbReference type="SUPFAM" id="SSF53590">
    <property type="entry name" value="Nucleoside hydrolase"/>
    <property type="match status" value="1"/>
</dbReference>
<dbReference type="PANTHER" id="PTHR43264:SF1">
    <property type="entry name" value="INOSINE_URIDINE-PREFERRING NUCLEOSIDE HYDROLASE DOMAIN-CONTAINING PROTEIN"/>
    <property type="match status" value="1"/>
</dbReference>
<dbReference type="Proteomes" id="UP000317209">
    <property type="component" value="Unassembled WGS sequence"/>
</dbReference>
<gene>
    <name evidence="3" type="ORF">FB560_3741</name>
</gene>
<dbReference type="InterPro" id="IPR001910">
    <property type="entry name" value="Inosine/uridine_hydrolase_dom"/>
</dbReference>
<evidence type="ECO:0000313" key="3">
    <source>
        <dbReference type="EMBL" id="TQL82257.1"/>
    </source>
</evidence>
<dbReference type="InterPro" id="IPR036452">
    <property type="entry name" value="Ribo_hydro-like"/>
</dbReference>
<keyword evidence="4" id="KW-1185">Reference proteome</keyword>
<dbReference type="Pfam" id="PF01156">
    <property type="entry name" value="IU_nuc_hydro"/>
    <property type="match status" value="1"/>
</dbReference>
<dbReference type="AlphaFoldDB" id="A0A543BBQ1"/>
<comment type="caution">
    <text evidence="3">The sequence shown here is derived from an EMBL/GenBank/DDBJ whole genome shotgun (WGS) entry which is preliminary data.</text>
</comment>
<sequence length="331" mass="35025">MTDHRHHPVPILIETDLCDDVDDAGALAVAHALADEDRVRILGIGINTSGHWSHSAARVLNGYYGRPELPVGILHPTTDAIGPEDYARAISRMHPSAATPDRMPPAVDVLRAALADADDGSVTLVSIGYFGNLVALLDSPADASAPLAGRELVRAKVARTVVMGGVFGRRARPERGAEPVSETNFVHDVGQTARFLGEWPGSIDFVGWETAADVITGRTLPLTQGDDSPVAIAYALHSGKGTGRPSWDLLAVMLSASELEGHIAWSEPGTVAVDDIARTLWTASADGDHRYAKVVSSAEQVADIIDDHLGRPPRQPVGSISASVSEVEAWS</sequence>
<reference evidence="3 4" key="1">
    <citation type="submission" date="2019-06" db="EMBL/GenBank/DDBJ databases">
        <title>Sequencing the genomes of 1000 actinobacteria strains.</title>
        <authorList>
            <person name="Klenk H.-P."/>
        </authorList>
    </citation>
    <scope>NUCLEOTIDE SEQUENCE [LARGE SCALE GENOMIC DNA]</scope>
    <source>
        <strain evidence="3 4">DSM 20169</strain>
    </source>
</reference>
<protein>
    <submittedName>
        <fullName evidence="3">Inosine-uridine nucleoside N-ribohydrolase</fullName>
    </submittedName>
</protein>
<dbReference type="RefSeq" id="WP_170198214.1">
    <property type="nucleotide sequence ID" value="NZ_VFOX01000002.1"/>
</dbReference>
<dbReference type="GO" id="GO:0016799">
    <property type="term" value="F:hydrolase activity, hydrolyzing N-glycosyl compounds"/>
    <property type="evidence" value="ECO:0007669"/>
    <property type="project" value="InterPro"/>
</dbReference>
<organism evidence="3 4">
    <name type="scientific">Microbacterium saperdae</name>
    <dbReference type="NCBI Taxonomy" id="69368"/>
    <lineage>
        <taxon>Bacteria</taxon>
        <taxon>Bacillati</taxon>
        <taxon>Actinomycetota</taxon>
        <taxon>Actinomycetes</taxon>
        <taxon>Micrococcales</taxon>
        <taxon>Microbacteriaceae</taxon>
        <taxon>Microbacterium</taxon>
    </lineage>
</organism>
<dbReference type="Gene3D" id="3.90.245.10">
    <property type="entry name" value="Ribonucleoside hydrolase-like"/>
    <property type="match status" value="1"/>
</dbReference>
<proteinExistence type="predicted"/>